<comment type="caution">
    <text evidence="2">The sequence shown here is derived from an EMBL/GenBank/DDBJ whole genome shotgun (WGS) entry which is preliminary data.</text>
</comment>
<dbReference type="InParanoid" id="A0A545AHB9"/>
<feature type="transmembrane region" description="Helical" evidence="1">
    <location>
        <begin position="91"/>
        <end position="107"/>
    </location>
</feature>
<proteinExistence type="predicted"/>
<name>A0A545AHB9_9ACTN</name>
<protein>
    <submittedName>
        <fullName evidence="2">Uncharacterized protein</fullName>
    </submittedName>
</protein>
<sequence length="166" mass="16035">MAGLLGRAGTPALTPATMGTVLGAALLVVGVATAVPARRAARTSTAVALADAARGPAGASRRVGWLIGVSSRLPVALLLALRVAGRRPRRAVLAAVSAIVLAWVTVLDNRRSSALAQALGASPGQASVGLAVLVVAAGGVIAGLTAGPGGAGRPPVRGRGAPGRIA</sequence>
<dbReference type="EMBL" id="VIRS01000036">
    <property type="protein sequence ID" value="TQS40660.1"/>
    <property type="molecule type" value="Genomic_DNA"/>
</dbReference>
<reference evidence="2 3" key="1">
    <citation type="submission" date="2019-07" db="EMBL/GenBank/DDBJ databases">
        <title>Cryptosporangium phraense sp. nov., isolated from plant litter.</title>
        <authorList>
            <person name="Suriyachadkun C."/>
        </authorList>
    </citation>
    <scope>NUCLEOTIDE SEQUENCE [LARGE SCALE GENOMIC DNA]</scope>
    <source>
        <strain evidence="2 3">A-T 5661</strain>
    </source>
</reference>
<dbReference type="AlphaFoldDB" id="A0A545AHB9"/>
<accession>A0A545AHB9</accession>
<feature type="transmembrane region" description="Helical" evidence="1">
    <location>
        <begin position="12"/>
        <end position="35"/>
    </location>
</feature>
<evidence type="ECO:0000313" key="2">
    <source>
        <dbReference type="EMBL" id="TQS40660.1"/>
    </source>
</evidence>
<feature type="transmembrane region" description="Helical" evidence="1">
    <location>
        <begin position="127"/>
        <end position="147"/>
    </location>
</feature>
<keyword evidence="1" id="KW-0472">Membrane</keyword>
<evidence type="ECO:0000313" key="3">
    <source>
        <dbReference type="Proteomes" id="UP000317982"/>
    </source>
</evidence>
<dbReference type="Proteomes" id="UP000317982">
    <property type="component" value="Unassembled WGS sequence"/>
</dbReference>
<organism evidence="2 3">
    <name type="scientific">Cryptosporangium phraense</name>
    <dbReference type="NCBI Taxonomy" id="2593070"/>
    <lineage>
        <taxon>Bacteria</taxon>
        <taxon>Bacillati</taxon>
        <taxon>Actinomycetota</taxon>
        <taxon>Actinomycetes</taxon>
        <taxon>Cryptosporangiales</taxon>
        <taxon>Cryptosporangiaceae</taxon>
        <taxon>Cryptosporangium</taxon>
    </lineage>
</organism>
<keyword evidence="1" id="KW-1133">Transmembrane helix</keyword>
<keyword evidence="1" id="KW-0812">Transmembrane</keyword>
<gene>
    <name evidence="2" type="ORF">FL583_33590</name>
</gene>
<dbReference type="RefSeq" id="WP_142708921.1">
    <property type="nucleotide sequence ID" value="NZ_VIRS01000036.1"/>
</dbReference>
<keyword evidence="3" id="KW-1185">Reference proteome</keyword>
<evidence type="ECO:0000256" key="1">
    <source>
        <dbReference type="SAM" id="Phobius"/>
    </source>
</evidence>